<proteinExistence type="predicted"/>
<organism evidence="1">
    <name type="scientific">bioreactor metagenome</name>
    <dbReference type="NCBI Taxonomy" id="1076179"/>
    <lineage>
        <taxon>unclassified sequences</taxon>
        <taxon>metagenomes</taxon>
        <taxon>ecological metagenomes</taxon>
    </lineage>
</organism>
<gene>
    <name evidence="1" type="ORF">SDC9_152893</name>
</gene>
<sequence>MLAVVTALGTFGRTGDRPLKIADKHQRFAKKVQRLLFAHAVTRDEVKPGAAAHGPHVNNSV</sequence>
<reference evidence="1" key="1">
    <citation type="submission" date="2019-08" db="EMBL/GenBank/DDBJ databases">
        <authorList>
            <person name="Kucharzyk K."/>
            <person name="Murdoch R.W."/>
            <person name="Higgins S."/>
            <person name="Loffler F."/>
        </authorList>
    </citation>
    <scope>NUCLEOTIDE SEQUENCE</scope>
</reference>
<accession>A0A645EWN9</accession>
<protein>
    <submittedName>
        <fullName evidence="1">Uncharacterized protein</fullName>
    </submittedName>
</protein>
<comment type="caution">
    <text evidence="1">The sequence shown here is derived from an EMBL/GenBank/DDBJ whole genome shotgun (WGS) entry which is preliminary data.</text>
</comment>
<evidence type="ECO:0000313" key="1">
    <source>
        <dbReference type="EMBL" id="MPN05642.1"/>
    </source>
</evidence>
<name>A0A645EWN9_9ZZZZ</name>
<dbReference type="EMBL" id="VSSQ01051549">
    <property type="protein sequence ID" value="MPN05642.1"/>
    <property type="molecule type" value="Genomic_DNA"/>
</dbReference>
<dbReference type="AlphaFoldDB" id="A0A645EWN9"/>